<feature type="region of interest" description="Disordered" evidence="1">
    <location>
        <begin position="93"/>
        <end position="137"/>
    </location>
</feature>
<name>A0ABR3FFN0_9AGAR</name>
<dbReference type="Proteomes" id="UP001465976">
    <property type="component" value="Unassembled WGS sequence"/>
</dbReference>
<evidence type="ECO:0000313" key="3">
    <source>
        <dbReference type="EMBL" id="KAL0573868.1"/>
    </source>
</evidence>
<evidence type="ECO:0000256" key="1">
    <source>
        <dbReference type="SAM" id="MobiDB-lite"/>
    </source>
</evidence>
<dbReference type="Pfam" id="PF18142">
    <property type="entry name" value="SLATT_fungal"/>
    <property type="match status" value="1"/>
</dbReference>
<feature type="compositionally biased region" description="Low complexity" evidence="1">
    <location>
        <begin position="50"/>
        <end position="65"/>
    </location>
</feature>
<feature type="compositionally biased region" description="Polar residues" evidence="1">
    <location>
        <begin position="21"/>
        <end position="44"/>
    </location>
</feature>
<feature type="region of interest" description="Disordered" evidence="1">
    <location>
        <begin position="310"/>
        <end position="337"/>
    </location>
</feature>
<dbReference type="EMBL" id="JBAHYK010000453">
    <property type="protein sequence ID" value="KAL0573868.1"/>
    <property type="molecule type" value="Genomic_DNA"/>
</dbReference>
<protein>
    <recommendedName>
        <fullName evidence="2">SMODS and SLOG-associating 2TM effector domain-containing protein</fullName>
    </recommendedName>
</protein>
<dbReference type="NCBIfam" id="NF033635">
    <property type="entry name" value="SLATT_fungal"/>
    <property type="match status" value="1"/>
</dbReference>
<evidence type="ECO:0000313" key="4">
    <source>
        <dbReference type="Proteomes" id="UP001465976"/>
    </source>
</evidence>
<feature type="region of interest" description="Disordered" evidence="1">
    <location>
        <begin position="1"/>
        <end position="80"/>
    </location>
</feature>
<reference evidence="3 4" key="1">
    <citation type="submission" date="2024-02" db="EMBL/GenBank/DDBJ databases">
        <title>A draft genome for the cacao thread blight pathogen Marasmius crinis-equi.</title>
        <authorList>
            <person name="Cohen S.P."/>
            <person name="Baruah I.K."/>
            <person name="Amoako-Attah I."/>
            <person name="Bukari Y."/>
            <person name="Meinhardt L.W."/>
            <person name="Bailey B.A."/>
        </authorList>
    </citation>
    <scope>NUCLEOTIDE SEQUENCE [LARGE SCALE GENOMIC DNA]</scope>
    <source>
        <strain evidence="3 4">GH-76</strain>
    </source>
</reference>
<gene>
    <name evidence="3" type="ORF">V5O48_008085</name>
</gene>
<sequence length="337" mass="36629">MPSDPETIRVSNAPSEPRSRPVSQVPTTSSTHGASPTAGPSTALNVDGHSQPSSRPVSQVPTTSTAPILGPGQPSPTRAVSYDERTHLDDGHAAAAGHHRRGSTLDDSLRRTVLPPLPTNGDGILRTSPTDYQMPMPMPMPRIPELGRMNTVSSRRHESNLDWIVPSRDELLRPRNFAERLEPTLQNAEQERLKYAGKAKRSKYALNIALGMDGSSLQVLLGALTTGLAAVTTGHQTSIVVSVLGGMTTLVASYLARVRGSGEPEFSTAKVKDLDHFIRECRAFKLDHGHETGPEYDEKLNQFRDTLEELLDNSTREKKPSLSSPRMTTKEVKSPPV</sequence>
<comment type="caution">
    <text evidence="3">The sequence shown here is derived from an EMBL/GenBank/DDBJ whole genome shotgun (WGS) entry which is preliminary data.</text>
</comment>
<keyword evidence="4" id="KW-1185">Reference proteome</keyword>
<feature type="compositionally biased region" description="Basic and acidic residues" evidence="1">
    <location>
        <begin position="328"/>
        <end position="337"/>
    </location>
</feature>
<feature type="domain" description="SMODS and SLOG-associating 2TM effector" evidence="2">
    <location>
        <begin position="188"/>
        <end position="312"/>
    </location>
</feature>
<evidence type="ECO:0000259" key="2">
    <source>
        <dbReference type="Pfam" id="PF18142"/>
    </source>
</evidence>
<accession>A0ABR3FFN0</accession>
<proteinExistence type="predicted"/>
<organism evidence="3 4">
    <name type="scientific">Marasmius crinis-equi</name>
    <dbReference type="NCBI Taxonomy" id="585013"/>
    <lineage>
        <taxon>Eukaryota</taxon>
        <taxon>Fungi</taxon>
        <taxon>Dikarya</taxon>
        <taxon>Basidiomycota</taxon>
        <taxon>Agaricomycotina</taxon>
        <taxon>Agaricomycetes</taxon>
        <taxon>Agaricomycetidae</taxon>
        <taxon>Agaricales</taxon>
        <taxon>Marasmiineae</taxon>
        <taxon>Marasmiaceae</taxon>
        <taxon>Marasmius</taxon>
    </lineage>
</organism>
<dbReference type="InterPro" id="IPR041622">
    <property type="entry name" value="SLATT_fungi"/>
</dbReference>